<evidence type="ECO:0000313" key="9">
    <source>
        <dbReference type="EMBL" id="MFL0251773.1"/>
    </source>
</evidence>
<evidence type="ECO:0000259" key="6">
    <source>
        <dbReference type="PROSITE" id="PS51671"/>
    </source>
</evidence>
<feature type="domain" description="TGS" evidence="8">
    <location>
        <begin position="393"/>
        <end position="454"/>
    </location>
</feature>
<dbReference type="Gene3D" id="1.10.3210.10">
    <property type="entry name" value="Hypothetical protein af1432"/>
    <property type="match status" value="1"/>
</dbReference>
<dbReference type="InterPro" id="IPR006674">
    <property type="entry name" value="HD_domain"/>
</dbReference>
<organism evidence="9 10">
    <name type="scientific">Clostridium neuense</name>
    <dbReference type="NCBI Taxonomy" id="1728934"/>
    <lineage>
        <taxon>Bacteria</taxon>
        <taxon>Bacillati</taxon>
        <taxon>Bacillota</taxon>
        <taxon>Clostridia</taxon>
        <taxon>Eubacteriales</taxon>
        <taxon>Clostridiaceae</taxon>
        <taxon>Clostridium</taxon>
    </lineage>
</organism>
<dbReference type="GO" id="GO:0008728">
    <property type="term" value="F:GTP diphosphokinase activity"/>
    <property type="evidence" value="ECO:0007669"/>
    <property type="project" value="UniProtKB-EC"/>
</dbReference>
<dbReference type="InterPro" id="IPR003607">
    <property type="entry name" value="HD/PDEase_dom"/>
</dbReference>
<dbReference type="Gene3D" id="3.10.20.30">
    <property type="match status" value="1"/>
</dbReference>
<feature type="domain" description="HD" evidence="7">
    <location>
        <begin position="45"/>
        <end position="144"/>
    </location>
</feature>
<keyword evidence="5" id="KW-0175">Coiled coil</keyword>
<keyword evidence="10" id="KW-1185">Reference proteome</keyword>
<dbReference type="CDD" id="cd04876">
    <property type="entry name" value="ACT_RelA-SpoT"/>
    <property type="match status" value="1"/>
</dbReference>
<dbReference type="InterPro" id="IPR004811">
    <property type="entry name" value="RelA/Spo_fam"/>
</dbReference>
<evidence type="ECO:0000256" key="4">
    <source>
        <dbReference type="RuleBase" id="RU003847"/>
    </source>
</evidence>
<dbReference type="PANTHER" id="PTHR21262">
    <property type="entry name" value="GUANOSINE-3',5'-BIS DIPHOSPHATE 3'-PYROPHOSPHOHYDROLASE"/>
    <property type="match status" value="1"/>
</dbReference>
<dbReference type="PROSITE" id="PS51831">
    <property type="entry name" value="HD"/>
    <property type="match status" value="1"/>
</dbReference>
<dbReference type="Gene3D" id="3.30.70.260">
    <property type="match status" value="1"/>
</dbReference>
<evidence type="ECO:0000259" key="8">
    <source>
        <dbReference type="PROSITE" id="PS51880"/>
    </source>
</evidence>
<dbReference type="Pfam" id="PF02824">
    <property type="entry name" value="TGS"/>
    <property type="match status" value="1"/>
</dbReference>
<feature type="coiled-coil region" evidence="5">
    <location>
        <begin position="564"/>
        <end position="591"/>
    </location>
</feature>
<dbReference type="EC" id="2.7.6.5" evidence="2"/>
<evidence type="ECO:0000256" key="3">
    <source>
        <dbReference type="ARBA" id="ARBA00048244"/>
    </source>
</evidence>
<reference evidence="9 10" key="1">
    <citation type="submission" date="2024-11" db="EMBL/GenBank/DDBJ databases">
        <authorList>
            <person name="Heng Y.C."/>
            <person name="Lim A.C.H."/>
            <person name="Lee J.K.Y."/>
            <person name="Kittelmann S."/>
        </authorList>
    </citation>
    <scope>NUCLEOTIDE SEQUENCE [LARGE SCALE GENOMIC DNA]</scope>
    <source>
        <strain evidence="9 10">WILCCON 0114</strain>
    </source>
</reference>
<dbReference type="InterPro" id="IPR045600">
    <property type="entry name" value="RelA/SpoT_AH_RIS"/>
</dbReference>
<dbReference type="Pfam" id="PF13328">
    <property type="entry name" value="HD_4"/>
    <property type="match status" value="1"/>
</dbReference>
<comment type="similarity">
    <text evidence="4">Belongs to the relA/spoT family.</text>
</comment>
<evidence type="ECO:0000256" key="5">
    <source>
        <dbReference type="SAM" id="Coils"/>
    </source>
</evidence>
<dbReference type="PROSITE" id="PS51880">
    <property type="entry name" value="TGS"/>
    <property type="match status" value="1"/>
</dbReference>
<comment type="catalytic activity">
    <reaction evidence="3">
        <text>GTP + ATP = guanosine 3'-diphosphate 5'-triphosphate + AMP</text>
        <dbReference type="Rhea" id="RHEA:22088"/>
        <dbReference type="ChEBI" id="CHEBI:30616"/>
        <dbReference type="ChEBI" id="CHEBI:37565"/>
        <dbReference type="ChEBI" id="CHEBI:142410"/>
        <dbReference type="ChEBI" id="CHEBI:456215"/>
        <dbReference type="EC" id="2.7.6.5"/>
    </reaction>
</comment>
<dbReference type="InterPro" id="IPR043519">
    <property type="entry name" value="NT_sf"/>
</dbReference>
<dbReference type="PROSITE" id="PS51671">
    <property type="entry name" value="ACT"/>
    <property type="match status" value="1"/>
</dbReference>
<dbReference type="CDD" id="cd05399">
    <property type="entry name" value="NT_Rel-Spo_like"/>
    <property type="match status" value="1"/>
</dbReference>
<gene>
    <name evidence="9" type="ORF">ACJDT4_15245</name>
</gene>
<comment type="caution">
    <text evidence="9">The sequence shown here is derived from an EMBL/GenBank/DDBJ whole genome shotgun (WGS) entry which is preliminary data.</text>
</comment>
<proteinExistence type="inferred from homology"/>
<sequence>MAELSDLIQKINQNCNNVDKDFVTKAYNFALKAHETQKRESGEPYINHPVDVACILAEMGMDTSTITAGILHDVIEDTNYNYEDITNMFSKEVADLVEGVTKLEKITYKTKEEQQADNVRKMLLAMAKDIRVIIIKLADRLHNMRTLKYKAVQKQKQKAKETLDIYAPLAHRLGMSKIKWELEDLSFRYLKPEEYYSLVEAISEKRVEREAYIKKILQELKDNLAKSGIESDIDGRPKHFYSIYRKMVNKSKAIDQIFDLTAVRILVNTVKDCYAALGIVHTMYKPMPGRFKDYIAMPKPNMYQSLHSTVIGPEGKPFEIQIRTHDMHKTAEYGIAAHWKYKEGIVETPQQNPKEEENSDTKLTWIREMLDWQRETPNAEEFMENFKIDLFSDEVFVFTPNGKVINLPYNATPVDFAYKIHTDVGNKCVGAKINGKIVPLDYKLKTGEIVEILTTSLPKGPNIEWLTYVTSNQAKSKIRAWFKKAKRDENIAKGKEMLEKEAKKREFNFGEMAKGEILDIILKKYNMNSIVDIYANVGIGSVTASMIVDRFKDIYDKSKKDASKVSNEEALKDIKEQINKENKNKKEAGASQKLGITVKGVSDVLVRFAKCCNPVPGDAIIGYITKGRGVSVHRTDCSNMNNLIKEDSSRIIEVNWGKAKNESYIAELEIKGEDRQGLLADVVEVITSMNISMDSINAKTSKNNSAFVNVKMRIQDVEHLAILMKKIKKLKGITDVYRTNS</sequence>
<dbReference type="InterPro" id="IPR004095">
    <property type="entry name" value="TGS"/>
</dbReference>
<dbReference type="Proteomes" id="UP001623592">
    <property type="component" value="Unassembled WGS sequence"/>
</dbReference>
<dbReference type="SMART" id="SM00954">
    <property type="entry name" value="RelA_SpoT"/>
    <property type="match status" value="1"/>
</dbReference>
<dbReference type="InterPro" id="IPR012675">
    <property type="entry name" value="Beta-grasp_dom_sf"/>
</dbReference>
<accession>A0ABW8TH37</accession>
<dbReference type="NCBIfam" id="TIGR00691">
    <property type="entry name" value="spoT_relA"/>
    <property type="match status" value="1"/>
</dbReference>
<dbReference type="CDD" id="cd01668">
    <property type="entry name" value="TGS_RSH"/>
    <property type="match status" value="1"/>
</dbReference>
<feature type="domain" description="ACT" evidence="6">
    <location>
        <begin position="667"/>
        <end position="741"/>
    </location>
</feature>
<comment type="pathway">
    <text evidence="1">Purine metabolism; ppGpp biosynthesis; ppGpp from GTP: step 1/2.</text>
</comment>
<dbReference type="SUPFAM" id="SSF109604">
    <property type="entry name" value="HD-domain/PDEase-like"/>
    <property type="match status" value="1"/>
</dbReference>
<dbReference type="Gene3D" id="3.30.460.10">
    <property type="entry name" value="Beta Polymerase, domain 2"/>
    <property type="match status" value="1"/>
</dbReference>
<comment type="function">
    <text evidence="4">In eubacteria ppGpp (guanosine 3'-diphosphate 5'-diphosphate) is a mediator of the stringent response that coordinates a variety of cellular activities in response to changes in nutritional abundance.</text>
</comment>
<dbReference type="InterPro" id="IPR007685">
    <property type="entry name" value="RelA_SpoT"/>
</dbReference>
<dbReference type="PANTHER" id="PTHR21262:SF31">
    <property type="entry name" value="GTP PYROPHOSPHOKINASE"/>
    <property type="match status" value="1"/>
</dbReference>
<protein>
    <recommendedName>
        <fullName evidence="2">GTP diphosphokinase</fullName>
        <ecNumber evidence="2">2.7.6.5</ecNumber>
    </recommendedName>
</protein>
<dbReference type="InterPro" id="IPR045865">
    <property type="entry name" value="ACT-like_dom_sf"/>
</dbReference>
<evidence type="ECO:0000313" key="10">
    <source>
        <dbReference type="Proteomes" id="UP001623592"/>
    </source>
</evidence>
<dbReference type="SMART" id="SM00471">
    <property type="entry name" value="HDc"/>
    <property type="match status" value="1"/>
</dbReference>
<dbReference type="SUPFAM" id="SSF55021">
    <property type="entry name" value="ACT-like"/>
    <property type="match status" value="1"/>
</dbReference>
<evidence type="ECO:0000256" key="1">
    <source>
        <dbReference type="ARBA" id="ARBA00004976"/>
    </source>
</evidence>
<dbReference type="InterPro" id="IPR012676">
    <property type="entry name" value="TGS-like"/>
</dbReference>
<dbReference type="CDD" id="cd00077">
    <property type="entry name" value="HDc"/>
    <property type="match status" value="1"/>
</dbReference>
<name>A0ABW8TH37_9CLOT</name>
<dbReference type="RefSeq" id="WP_406788423.1">
    <property type="nucleotide sequence ID" value="NZ_JBJIAA010000012.1"/>
</dbReference>
<dbReference type="EMBL" id="JBJIAA010000012">
    <property type="protein sequence ID" value="MFL0251773.1"/>
    <property type="molecule type" value="Genomic_DNA"/>
</dbReference>
<evidence type="ECO:0000259" key="7">
    <source>
        <dbReference type="PROSITE" id="PS51831"/>
    </source>
</evidence>
<dbReference type="InterPro" id="IPR033655">
    <property type="entry name" value="TGS_RelA/SpoT"/>
</dbReference>
<dbReference type="Pfam" id="PF13291">
    <property type="entry name" value="ACT_4"/>
    <property type="match status" value="1"/>
</dbReference>
<dbReference type="InterPro" id="IPR002912">
    <property type="entry name" value="ACT_dom"/>
</dbReference>
<dbReference type="Pfam" id="PF19296">
    <property type="entry name" value="RelA_AH_RIS"/>
    <property type="match status" value="1"/>
</dbReference>
<evidence type="ECO:0000256" key="2">
    <source>
        <dbReference type="ARBA" id="ARBA00013251"/>
    </source>
</evidence>
<dbReference type="SUPFAM" id="SSF81301">
    <property type="entry name" value="Nucleotidyltransferase"/>
    <property type="match status" value="1"/>
</dbReference>
<dbReference type="SUPFAM" id="SSF81271">
    <property type="entry name" value="TGS-like"/>
    <property type="match status" value="1"/>
</dbReference>
<keyword evidence="9" id="KW-0808">Transferase</keyword>
<dbReference type="Pfam" id="PF04607">
    <property type="entry name" value="RelA_SpoT"/>
    <property type="match status" value="1"/>
</dbReference>